<feature type="domain" description="DUF3945" evidence="2">
    <location>
        <begin position="161"/>
        <end position="212"/>
    </location>
</feature>
<evidence type="ECO:0000256" key="1">
    <source>
        <dbReference type="SAM" id="MobiDB-lite"/>
    </source>
</evidence>
<dbReference type="Pfam" id="PF13101">
    <property type="entry name" value="DUF3945"/>
    <property type="match status" value="1"/>
</dbReference>
<accession>A0A6I6JYR2</accession>
<proteinExistence type="predicted"/>
<feature type="region of interest" description="Disordered" evidence="1">
    <location>
        <begin position="211"/>
        <end position="237"/>
    </location>
</feature>
<dbReference type="InterPro" id="IPR025343">
    <property type="entry name" value="DUF4099"/>
</dbReference>
<organism evidence="4 5">
    <name type="scientific">Maribellus comscasis</name>
    <dbReference type="NCBI Taxonomy" id="2681766"/>
    <lineage>
        <taxon>Bacteria</taxon>
        <taxon>Pseudomonadati</taxon>
        <taxon>Bacteroidota</taxon>
        <taxon>Bacteroidia</taxon>
        <taxon>Marinilabiliales</taxon>
        <taxon>Prolixibacteraceae</taxon>
        <taxon>Maribellus</taxon>
    </lineage>
</organism>
<protein>
    <submittedName>
        <fullName evidence="4">DUF3945 domain-containing protein</fullName>
    </submittedName>
</protein>
<dbReference type="Proteomes" id="UP000428260">
    <property type="component" value="Chromosome"/>
</dbReference>
<dbReference type="KEGG" id="mcos:GM418_29815"/>
<reference evidence="4 5" key="1">
    <citation type="submission" date="2019-11" db="EMBL/GenBank/DDBJ databases">
        <authorList>
            <person name="Zheng R.K."/>
            <person name="Sun C.M."/>
        </authorList>
    </citation>
    <scope>NUCLEOTIDE SEQUENCE [LARGE SCALE GENOMIC DNA]</scope>
    <source>
        <strain evidence="4 5">WC007</strain>
    </source>
</reference>
<evidence type="ECO:0000259" key="3">
    <source>
        <dbReference type="Pfam" id="PF13351"/>
    </source>
</evidence>
<evidence type="ECO:0000259" key="2">
    <source>
        <dbReference type="Pfam" id="PF13101"/>
    </source>
</evidence>
<dbReference type="Pfam" id="PF13351">
    <property type="entry name" value="DUF4099"/>
    <property type="match status" value="1"/>
</dbReference>
<dbReference type="EMBL" id="CP046401">
    <property type="protein sequence ID" value="QGY47711.1"/>
    <property type="molecule type" value="Genomic_DNA"/>
</dbReference>
<dbReference type="AlphaFoldDB" id="A0A6I6JYR2"/>
<sequence length="237" mass="27242">MFTKSINILNNKVMEQYTRMNKEDIPFDKLEKVGINRDFVNHMESNELRDFLNGFRSEKLYTVNAKIDNQEYKIPAKIRLQKQDDGAINVKIHPIQRLFVPDEYMGYKFTKQEKSALLGDKNLGKTIELTGRDGKKDNYYLAIDSKTNELIPLRTKHIQVPDKIKGVALSEEQKQKLAAGKKITLDGMTGRNGKKFGATLQIDAANRNINFSGFKQEKEKDLEQKQEKSKGARQKVS</sequence>
<feature type="compositionally biased region" description="Basic and acidic residues" evidence="1">
    <location>
        <begin position="215"/>
        <end position="230"/>
    </location>
</feature>
<dbReference type="InterPro" id="IPR025222">
    <property type="entry name" value="DUF3945"/>
</dbReference>
<gene>
    <name evidence="4" type="ORF">GM418_29815</name>
</gene>
<evidence type="ECO:0000313" key="5">
    <source>
        <dbReference type="Proteomes" id="UP000428260"/>
    </source>
</evidence>
<name>A0A6I6JYR2_9BACT</name>
<keyword evidence="5" id="KW-1185">Reference proteome</keyword>
<feature type="domain" description="DUF4099" evidence="3">
    <location>
        <begin position="21"/>
        <end position="97"/>
    </location>
</feature>
<evidence type="ECO:0000313" key="4">
    <source>
        <dbReference type="EMBL" id="QGY47711.1"/>
    </source>
</evidence>